<dbReference type="GO" id="GO:0009055">
    <property type="term" value="F:electron transfer activity"/>
    <property type="evidence" value="ECO:0007669"/>
    <property type="project" value="TreeGrafter"/>
</dbReference>
<dbReference type="PROSITE" id="PS00490">
    <property type="entry name" value="MOLYBDOPTERIN_PROK_2"/>
    <property type="match status" value="1"/>
</dbReference>
<dbReference type="Gene3D" id="3.40.50.740">
    <property type="match status" value="1"/>
</dbReference>
<dbReference type="CDD" id="cd02793">
    <property type="entry name" value="MopB_CT_DMSOR-BSOR-TMAOR"/>
    <property type="match status" value="1"/>
</dbReference>
<dbReference type="NCBIfam" id="TIGR00509">
    <property type="entry name" value="bisC_fam"/>
    <property type="match status" value="1"/>
</dbReference>
<dbReference type="Gene3D" id="3.40.228.10">
    <property type="entry name" value="Dimethylsulfoxide Reductase, domain 2"/>
    <property type="match status" value="1"/>
</dbReference>
<evidence type="ECO:0000256" key="1">
    <source>
        <dbReference type="ARBA" id="ARBA00003013"/>
    </source>
</evidence>
<feature type="binding site" evidence="12">
    <location>
        <position position="530"/>
    </location>
    <ligand>
        <name>Mo-bis(molybdopterin guanine dinucleotide)</name>
        <dbReference type="ChEBI" id="CHEBI:60539"/>
    </ligand>
</feature>
<dbReference type="GO" id="GO:0009061">
    <property type="term" value="P:anaerobic respiration"/>
    <property type="evidence" value="ECO:0007669"/>
    <property type="project" value="TreeGrafter"/>
</dbReference>
<evidence type="ECO:0000313" key="18">
    <source>
        <dbReference type="Proteomes" id="UP000094936"/>
    </source>
</evidence>
<dbReference type="NCBIfam" id="NF011682">
    <property type="entry name" value="PRK15102.1"/>
    <property type="match status" value="1"/>
</dbReference>
<evidence type="ECO:0000256" key="5">
    <source>
        <dbReference type="ARBA" id="ARBA00022505"/>
    </source>
</evidence>
<evidence type="ECO:0000259" key="16">
    <source>
        <dbReference type="Pfam" id="PF18364"/>
    </source>
</evidence>
<evidence type="ECO:0000256" key="2">
    <source>
        <dbReference type="ARBA" id="ARBA00004418"/>
    </source>
</evidence>
<comment type="cofactor">
    <cofactor evidence="12">
        <name>Mo-bis(molybdopterin guanine dinucleotide)</name>
        <dbReference type="ChEBI" id="CHEBI:60539"/>
    </cofactor>
    <text evidence="12">Binds 1 molybdenum-bis(molybdopterin guanine dinucleotide) (Mo-bis-MGD) cofactor per subunit.</text>
</comment>
<dbReference type="Pfam" id="PF00384">
    <property type="entry name" value="Molybdopterin"/>
    <property type="match status" value="1"/>
</dbReference>
<dbReference type="PROSITE" id="PS51318">
    <property type="entry name" value="TAT"/>
    <property type="match status" value="1"/>
</dbReference>
<keyword evidence="5 12" id="KW-0500">Molybdenum</keyword>
<dbReference type="GO" id="GO:0043546">
    <property type="term" value="F:molybdopterin cofactor binding"/>
    <property type="evidence" value="ECO:0007669"/>
    <property type="project" value="InterPro"/>
</dbReference>
<keyword evidence="6 12" id="KW-0479">Metal-binding</keyword>
<dbReference type="PANTHER" id="PTHR43742:SF4">
    <property type="entry name" value="TRIMETHYLAMINE-N-OXIDE REDUCTASE 1"/>
    <property type="match status" value="1"/>
</dbReference>
<keyword evidence="7 13" id="KW-0732">Signal</keyword>
<keyword evidence="18" id="KW-1185">Reference proteome</keyword>
<dbReference type="InterPro" id="IPR041460">
    <property type="entry name" value="Molybdopterin_N"/>
</dbReference>
<dbReference type="Pfam" id="PF18364">
    <property type="entry name" value="Molybdopterin_N"/>
    <property type="match status" value="1"/>
</dbReference>
<dbReference type="SUPFAM" id="SSF50692">
    <property type="entry name" value="ADC-like"/>
    <property type="match status" value="1"/>
</dbReference>
<evidence type="ECO:0000313" key="17">
    <source>
        <dbReference type="EMBL" id="ODA30702.1"/>
    </source>
</evidence>
<sequence>MATEMKNNGITRRRFLSGLFAASASAAIGSSLLAPRSVLAAEGAAKATPNLDILSGSHWGAFRAKVKDGIWVDTVPFEKDPHPTSMLAGLRETVYNPARIKYPMVRIDWLKHGYKSDTTQRGDNRFVRVPWSQALDFFHYELERVQTTHGPSALYAGHTGWQSVGKLHSAGTMMMRAIGLHGTYLAKAGDYSTGAAQIVLPYVAGAMEVYEQQTSWPLVLEHADTIVVWGSDPIKNLQVGWMVPCHSTYGYYQQLAEKVKKGEIKVIHVDPVRNETQKFVGGDQIPVNPQTDVPLMMALAHTLYTEKLHNEQFLADYTTGFDKFLPYLLGEKDGVAKTPEWAAKICGIDAETIRQMARQMASGRTQIIGGWCLQRMQHGEQYAWMLVVLAAMLGQIGLPGGGYGFGWHYNDAGTITSKGPLMAGFSGVTGVDPIHNHSYNGYSSFIPVARFVDCIENPGQKIDWNGKTITFPHMKMAIFCGNNPFHHHQDRNRMIKAWRNLETVVTVDHQWTASCRFADIVLPATTTYERDDIEQFGNHSNKGIVALRKIVDPMFGSKDDFDIFRELCTRFDRAEAFTGGKTKAEWIEEIYSGAVLQGRGVGVRMPKFNKFWEGEGFIDFPEGSPWVRHESFRNEPDLEPLGTASGLIEIYCKTIADMGYDDCQGHPMWFEKAERSHGGPKSAKFPIHLQSCHPKHRLHSQLCSSTEHRETYAVAGREPIYISVEDAKARGIKSGDIVRVFNDRGQVLAGAVVTDEYKSGVCRIHEGAWYSPLEGGKPGTLCTYGDPNVLTLDKGTSKLAQATSAHTALVDIEKYKGVAPAPTGFNGPTELHNVNPLFPAMDL</sequence>
<dbReference type="GO" id="GO:0050626">
    <property type="term" value="F:trimethylamine-N-oxide reductase (cytochrome c) activity"/>
    <property type="evidence" value="ECO:0007669"/>
    <property type="project" value="UniProtKB-EC"/>
</dbReference>
<evidence type="ECO:0000256" key="9">
    <source>
        <dbReference type="ARBA" id="ARBA00023002"/>
    </source>
</evidence>
<evidence type="ECO:0000256" key="10">
    <source>
        <dbReference type="ARBA" id="ARBA00049407"/>
    </source>
</evidence>
<dbReference type="InterPro" id="IPR050612">
    <property type="entry name" value="Prok_Mopterin_Oxidored"/>
</dbReference>
<gene>
    <name evidence="17" type="ORF">A8L45_19405</name>
</gene>
<accession>A0A1C3EBT1</accession>
<evidence type="ECO:0000256" key="11">
    <source>
        <dbReference type="ARBA" id="ARBA00069096"/>
    </source>
</evidence>
<dbReference type="InterPro" id="IPR006657">
    <property type="entry name" value="MoPterin_dinucl-bd_dom"/>
</dbReference>
<proteinExistence type="inferred from homology"/>
<feature type="binding site" evidence="12">
    <location>
        <position position="161"/>
    </location>
    <ligand>
        <name>Mo-bis(molybdopterin guanine dinucleotide)</name>
        <dbReference type="ChEBI" id="CHEBI:60539"/>
    </ligand>
</feature>
<dbReference type="InterPro" id="IPR006655">
    <property type="entry name" value="Mopterin_OxRdtase_prok_CS"/>
</dbReference>
<dbReference type="AlphaFoldDB" id="A0A1C3EBT1"/>
<keyword evidence="8" id="KW-0574">Periplasm</keyword>
<dbReference type="InterPro" id="IPR006656">
    <property type="entry name" value="Mopterin_OxRdtase"/>
</dbReference>
<feature type="domain" description="Molybdopterin oxidoreductase N-terminal" evidence="16">
    <location>
        <begin position="55"/>
        <end position="95"/>
    </location>
</feature>
<dbReference type="InterPro" id="IPR041954">
    <property type="entry name" value="CT_DMSOR/BSOR/TMAOR"/>
</dbReference>
<feature type="binding site" evidence="12">
    <location>
        <position position="560"/>
    </location>
    <ligand>
        <name>Mo-bis(molybdopterin guanine dinucleotide)</name>
        <dbReference type="ChEBI" id="CHEBI:60539"/>
    </ligand>
</feature>
<dbReference type="Pfam" id="PF01568">
    <property type="entry name" value="Molydop_binding"/>
    <property type="match status" value="1"/>
</dbReference>
<dbReference type="STRING" id="1080227.A8L45_19405"/>
<feature type="binding site" evidence="12">
    <location>
        <position position="788"/>
    </location>
    <ligand>
        <name>Mo-bis(molybdopterin guanine dinucleotide)</name>
        <dbReference type="ChEBI" id="CHEBI:60539"/>
    </ligand>
</feature>
<dbReference type="FunFam" id="3.40.228.10:FF:000003">
    <property type="entry name" value="Biotin sulfoxide reductase 2"/>
    <property type="match status" value="1"/>
</dbReference>
<feature type="domain" description="Molybdopterin oxidoreductase" evidence="14">
    <location>
        <begin position="99"/>
        <end position="569"/>
    </location>
</feature>
<dbReference type="GO" id="GO:0030288">
    <property type="term" value="C:outer membrane-bounded periplasmic space"/>
    <property type="evidence" value="ECO:0007669"/>
    <property type="project" value="TreeGrafter"/>
</dbReference>
<evidence type="ECO:0000259" key="14">
    <source>
        <dbReference type="Pfam" id="PF00384"/>
    </source>
</evidence>
<evidence type="ECO:0000256" key="3">
    <source>
        <dbReference type="ARBA" id="ARBA00010312"/>
    </source>
</evidence>
<dbReference type="SUPFAM" id="SSF53706">
    <property type="entry name" value="Formate dehydrogenase/DMSO reductase, domains 1-3"/>
    <property type="match status" value="1"/>
</dbReference>
<dbReference type="InterPro" id="IPR006311">
    <property type="entry name" value="TAT_signal"/>
</dbReference>
<organism evidence="17 18">
    <name type="scientific">Veronia pacifica</name>
    <dbReference type="NCBI Taxonomy" id="1080227"/>
    <lineage>
        <taxon>Bacteria</taxon>
        <taxon>Pseudomonadati</taxon>
        <taxon>Pseudomonadota</taxon>
        <taxon>Gammaproteobacteria</taxon>
        <taxon>Vibrionales</taxon>
        <taxon>Vibrionaceae</taxon>
        <taxon>Veronia</taxon>
    </lineage>
</organism>
<dbReference type="GO" id="GO:0030151">
    <property type="term" value="F:molybdenum ion binding"/>
    <property type="evidence" value="ECO:0007669"/>
    <property type="project" value="TreeGrafter"/>
</dbReference>
<dbReference type="OrthoDB" id="9815647at2"/>
<feature type="binding site" evidence="12">
    <location>
        <position position="483"/>
    </location>
    <ligand>
        <name>Mo-bis(molybdopterin guanine dinucleotide)</name>
        <dbReference type="ChEBI" id="CHEBI:60539"/>
    </ligand>
</feature>
<feature type="domain" description="Molybdopterin dinucleotide-binding" evidence="15">
    <location>
        <begin position="688"/>
        <end position="808"/>
    </location>
</feature>
<keyword evidence="9" id="KW-0560">Oxidoreductase</keyword>
<dbReference type="RefSeq" id="WP_068905015.1">
    <property type="nucleotide sequence ID" value="NZ_JBHUIF010000004.1"/>
</dbReference>
<dbReference type="EMBL" id="LYBM01000048">
    <property type="protein sequence ID" value="ODA30702.1"/>
    <property type="molecule type" value="Genomic_DNA"/>
</dbReference>
<evidence type="ECO:0000256" key="6">
    <source>
        <dbReference type="ARBA" id="ARBA00022723"/>
    </source>
</evidence>
<comment type="subcellular location">
    <subcellularLocation>
        <location evidence="2">Periplasm</location>
    </subcellularLocation>
</comment>
<dbReference type="EC" id="1.7.2.3" evidence="4"/>
<feature type="binding site" evidence="12">
    <location>
        <position position="487"/>
    </location>
    <ligand>
        <name>Mo-bis(molybdopterin guanine dinucleotide)</name>
        <dbReference type="ChEBI" id="CHEBI:60539"/>
    </ligand>
</feature>
<dbReference type="InterPro" id="IPR009010">
    <property type="entry name" value="Asp_de-COase-like_dom_sf"/>
</dbReference>
<evidence type="ECO:0000256" key="7">
    <source>
        <dbReference type="ARBA" id="ARBA00022729"/>
    </source>
</evidence>
<evidence type="ECO:0000256" key="8">
    <source>
        <dbReference type="ARBA" id="ARBA00022764"/>
    </source>
</evidence>
<evidence type="ECO:0000256" key="12">
    <source>
        <dbReference type="PIRSR" id="PIRSR606658-1"/>
    </source>
</evidence>
<dbReference type="FunFam" id="2.40.40.20:FF:000009">
    <property type="entry name" value="Biotin sulfoxide reductase 2"/>
    <property type="match status" value="1"/>
</dbReference>
<comment type="catalytic activity">
    <reaction evidence="10">
        <text>trimethylamine + 2 Fe(III)-[cytochrome c] + H2O = trimethylamine N-oxide + 2 Fe(II)-[cytochrome c] + 3 H(+)</text>
        <dbReference type="Rhea" id="RHEA:24236"/>
        <dbReference type="Rhea" id="RHEA-COMP:10350"/>
        <dbReference type="Rhea" id="RHEA-COMP:14399"/>
        <dbReference type="ChEBI" id="CHEBI:15377"/>
        <dbReference type="ChEBI" id="CHEBI:15378"/>
        <dbReference type="ChEBI" id="CHEBI:15724"/>
        <dbReference type="ChEBI" id="CHEBI:29033"/>
        <dbReference type="ChEBI" id="CHEBI:29034"/>
        <dbReference type="ChEBI" id="CHEBI:58389"/>
        <dbReference type="EC" id="1.7.2.3"/>
    </reaction>
</comment>
<dbReference type="PANTHER" id="PTHR43742">
    <property type="entry name" value="TRIMETHYLAMINE-N-OXIDE REDUCTASE"/>
    <property type="match status" value="1"/>
</dbReference>
<reference evidence="17 18" key="1">
    <citation type="submission" date="2016-05" db="EMBL/GenBank/DDBJ databases">
        <title>Genomic Taxonomy of the Vibrionaceae.</title>
        <authorList>
            <person name="Gomez-Gil B."/>
            <person name="Enciso-Ibarra J."/>
        </authorList>
    </citation>
    <scope>NUCLEOTIDE SEQUENCE [LARGE SCALE GENOMIC DNA]</scope>
    <source>
        <strain evidence="17 18">CAIM 1920</strain>
    </source>
</reference>
<protein>
    <recommendedName>
        <fullName evidence="11">Trimethylamine-N-oxide reductase</fullName>
        <ecNumber evidence="4">1.7.2.3</ecNumber>
    </recommendedName>
</protein>
<feature type="binding site" evidence="12">
    <location>
        <position position="375"/>
    </location>
    <ligand>
        <name>Mo-bis(molybdopterin guanine dinucleotide)</name>
        <dbReference type="ChEBI" id="CHEBI:60539"/>
    </ligand>
</feature>
<evidence type="ECO:0000259" key="15">
    <source>
        <dbReference type="Pfam" id="PF01568"/>
    </source>
</evidence>
<dbReference type="Proteomes" id="UP000094936">
    <property type="component" value="Unassembled WGS sequence"/>
</dbReference>
<feature type="signal peptide" evidence="13">
    <location>
        <begin position="1"/>
        <end position="40"/>
    </location>
</feature>
<feature type="chain" id="PRO_5008672988" description="Trimethylamine-N-oxide reductase" evidence="13">
    <location>
        <begin position="41"/>
        <end position="843"/>
    </location>
</feature>
<dbReference type="InterPro" id="IPR006658">
    <property type="entry name" value="BisC"/>
</dbReference>
<comment type="function">
    <text evidence="1">Reduces trimethylamine-N-oxide (TMAO) into trimethylamine; an anaerobic reaction coupled to energy-yielding reactions.</text>
</comment>
<evidence type="ECO:0000256" key="13">
    <source>
        <dbReference type="SAM" id="SignalP"/>
    </source>
</evidence>
<comment type="caution">
    <text evidence="17">The sequence shown here is derived from an EMBL/GenBank/DDBJ whole genome shotgun (WGS) entry which is preliminary data.</text>
</comment>
<evidence type="ECO:0000256" key="4">
    <source>
        <dbReference type="ARBA" id="ARBA00011885"/>
    </source>
</evidence>
<comment type="similarity">
    <text evidence="3">Belongs to the prokaryotic molybdopterin-containing oxidoreductase family.</text>
</comment>
<dbReference type="Gene3D" id="2.40.40.20">
    <property type="match status" value="1"/>
</dbReference>
<dbReference type="Gene3D" id="3.90.55.10">
    <property type="entry name" value="Dimethylsulfoxide Reductase, domain 3"/>
    <property type="match status" value="1"/>
</dbReference>
<name>A0A1C3EBT1_9GAMM</name>